<evidence type="ECO:0000256" key="6">
    <source>
        <dbReference type="SAM" id="MobiDB-lite"/>
    </source>
</evidence>
<evidence type="ECO:0000256" key="1">
    <source>
        <dbReference type="ARBA" id="ARBA00022723"/>
    </source>
</evidence>
<evidence type="ECO:0000256" key="5">
    <source>
        <dbReference type="PIRSR" id="PIRSR619791-2"/>
    </source>
</evidence>
<dbReference type="Gene3D" id="1.10.630.10">
    <property type="entry name" value="Cytochrome P450"/>
    <property type="match status" value="1"/>
</dbReference>
<dbReference type="InterPro" id="IPR034812">
    <property type="entry name" value="Ppo-like_N"/>
</dbReference>
<dbReference type="GO" id="GO:0006631">
    <property type="term" value="P:fatty acid metabolic process"/>
    <property type="evidence" value="ECO:0007669"/>
    <property type="project" value="UniProtKB-ARBA"/>
</dbReference>
<feature type="region of interest" description="Disordered" evidence="6">
    <location>
        <begin position="20"/>
        <end position="49"/>
    </location>
</feature>
<protein>
    <submittedName>
        <fullName evidence="7">Linoleate diol synthase</fullName>
    </submittedName>
</protein>
<dbReference type="InterPro" id="IPR019791">
    <property type="entry name" value="Haem_peroxidase_animal"/>
</dbReference>
<sequence>MSQKRGSHSSGVIEHEHVEAHSAKHDHGVRPHARSLDIPSKGDPTYGKHDVKLSGLRKALAESKRPLPVMFGDGSYPVDQSRPGKWQEIKALGSQDFKTLYDIFKGKIKDHGIQDDKTMIMERTIQIVAKLPHRSRLRDILTNVFIEQLWDSLEHPPLLYLDGPQDSATSDALKKGLDGKIKPVKFMYRTADGSYNNPLFPLRGAAKQPYARSVKPHHVSLGALPDPGLVFDSVMARRSFRRHPNNVSSVLWYWATIIIHDLFWTDRENCNISNTSAYLDLSPLYGSSQEMQDDVRTHKDGKLHPDAFADGRLNGMPPGVCVLLIMLNRFHNHVAENLAAINENNRFPPPAAGNEEAGKRYDEDLFQTARLVTCGLYINITLVDYVRNIVNLNRTNTTWTLDPRQEAGASAGTPKGAEIGTGNVNSAEFNLCYRWHSCVSEQDDKWIKQAYQDKLANVVPKEKTDALASELYKKMGPKSAERTFAKLQRDKNTGKFNDDELVEIITSSVESVAGSFGARNVPLSMKNVEVAGIKQAREWNVAGLNEFRKHFGLKPYETFEEMNPDTDVAEALRHLYQHPDNVELYPGLVAEDSKKPMSPGVGIAPTYTISRVVLSDAVCLVRGDRYYTIDYNPRNLTNWGFKEVEYDLDVNHGCVFYKLFLRAFPNHFKDDSVYAHYPMVIPSETEKILTDLGRHDQFDYSRPTRLPTRVNILCNRAATHISKSEDKYRVTWSEGLSRVMGNPAKPPSSGDNNYRKAQAWMDHELRKGNGPDNIKDFYFEMTRKLLNEKSYTLGFQEPQTHVDIVRDVGNLAHVHFASHVFNLPLKTMENPKGVFTEQEMYRVLAAVFDSVFLNSDPVKSFPLQKEAQRGLLELGAMLEKNVKSRHKLPVDKALGSHLTSYGTNLIAALSKDGVSAQDITWNYVLPTAVAMVPAQAQMFAQAVDYYLDHADLVMRIHRVAIADQSKETDAELLGYAMEGIRLGGGFSSSREATVDEPITDERIVDGELVHEQMRIQQGNRISLNFTKVAGLDPTQFPDPQRVNPKRPLESYVHYNLATHGYLGTSTTHAALIGTFRAVFECQGVERLRDQREPEPERDAEQPQGILKKVTRSVGSGHVVQHSGSQEGAVITDGVSQYLTEDWATLRPFPVSMKVRWKST</sequence>
<comment type="caution">
    <text evidence="7">The sequence shown here is derived from an EMBL/GenBank/DDBJ whole genome shotgun (WGS) entry which is preliminary data.</text>
</comment>
<dbReference type="Gene3D" id="1.10.640.10">
    <property type="entry name" value="Haem peroxidase domain superfamily, animal type"/>
    <property type="match status" value="1"/>
</dbReference>
<feature type="binding site" description="axial binding residue" evidence="5">
    <location>
        <position position="436"/>
    </location>
    <ligand>
        <name>heme b</name>
        <dbReference type="ChEBI" id="CHEBI:60344"/>
    </ligand>
    <ligandPart>
        <name>Fe</name>
        <dbReference type="ChEBI" id="CHEBI:18248"/>
    </ligandPart>
</feature>
<keyword evidence="3" id="KW-0560">Oxidoreductase</keyword>
<gene>
    <name evidence="7" type="ORF">CKAH01_08475</name>
</gene>
<feature type="compositionally biased region" description="Basic and acidic residues" evidence="6">
    <location>
        <begin position="20"/>
        <end position="29"/>
    </location>
</feature>
<dbReference type="GO" id="GO:0020037">
    <property type="term" value="F:heme binding"/>
    <property type="evidence" value="ECO:0007669"/>
    <property type="project" value="InterPro"/>
</dbReference>
<name>A0AAE0D1L5_COLKA</name>
<dbReference type="InterPro" id="IPR050783">
    <property type="entry name" value="Oxylipin_biosynth_metab"/>
</dbReference>
<dbReference type="CDD" id="cd09817">
    <property type="entry name" value="linoleate_diol_synthase_like"/>
    <property type="match status" value="1"/>
</dbReference>
<dbReference type="PANTHER" id="PTHR11903">
    <property type="entry name" value="PROSTAGLANDIN G/H SYNTHASE"/>
    <property type="match status" value="1"/>
</dbReference>
<dbReference type="GO" id="GO:0006979">
    <property type="term" value="P:response to oxidative stress"/>
    <property type="evidence" value="ECO:0007669"/>
    <property type="project" value="InterPro"/>
</dbReference>
<dbReference type="Pfam" id="PF03098">
    <property type="entry name" value="An_peroxidase"/>
    <property type="match status" value="2"/>
</dbReference>
<dbReference type="InterPro" id="IPR010255">
    <property type="entry name" value="Haem_peroxidase_sf"/>
</dbReference>
<dbReference type="PANTHER" id="PTHR11903:SF13">
    <property type="entry name" value="LINOLEATE 10R-LIPOXYGENASE"/>
    <property type="match status" value="1"/>
</dbReference>
<proteinExistence type="predicted"/>
<reference evidence="7" key="1">
    <citation type="submission" date="2023-02" db="EMBL/GenBank/DDBJ databases">
        <title>Colletotrichum kahawae CIFC_Que2 genome sequencing and assembly.</title>
        <authorList>
            <person name="Baroncelli R."/>
        </authorList>
    </citation>
    <scope>NUCLEOTIDE SEQUENCE</scope>
    <source>
        <strain evidence="7">CIFC_Que2</strain>
    </source>
</reference>
<keyword evidence="4 5" id="KW-0408">Iron</keyword>
<organism evidence="7 8">
    <name type="scientific">Colletotrichum kahawae</name>
    <name type="common">Coffee berry disease fungus</name>
    <dbReference type="NCBI Taxonomy" id="34407"/>
    <lineage>
        <taxon>Eukaryota</taxon>
        <taxon>Fungi</taxon>
        <taxon>Dikarya</taxon>
        <taxon>Ascomycota</taxon>
        <taxon>Pezizomycotina</taxon>
        <taxon>Sordariomycetes</taxon>
        <taxon>Hypocreomycetidae</taxon>
        <taxon>Glomerellales</taxon>
        <taxon>Glomerellaceae</taxon>
        <taxon>Colletotrichum</taxon>
        <taxon>Colletotrichum gloeosporioides species complex</taxon>
    </lineage>
</organism>
<accession>A0AAE0D1L5</accession>
<dbReference type="GO" id="GO:0051213">
    <property type="term" value="F:dioxygenase activity"/>
    <property type="evidence" value="ECO:0007669"/>
    <property type="project" value="UniProtKB-KW"/>
</dbReference>
<evidence type="ECO:0000313" key="8">
    <source>
        <dbReference type="Proteomes" id="UP001281614"/>
    </source>
</evidence>
<dbReference type="GO" id="GO:0005506">
    <property type="term" value="F:iron ion binding"/>
    <property type="evidence" value="ECO:0007669"/>
    <property type="project" value="InterPro"/>
</dbReference>
<dbReference type="AlphaFoldDB" id="A0AAE0D1L5"/>
<keyword evidence="2" id="KW-0223">Dioxygenase</keyword>
<dbReference type="GO" id="GO:0004497">
    <property type="term" value="F:monooxygenase activity"/>
    <property type="evidence" value="ECO:0007669"/>
    <property type="project" value="InterPro"/>
</dbReference>
<keyword evidence="5" id="KW-0349">Heme</keyword>
<dbReference type="EMBL" id="VYYT01000521">
    <property type="protein sequence ID" value="KAK2732977.1"/>
    <property type="molecule type" value="Genomic_DNA"/>
</dbReference>
<dbReference type="InterPro" id="IPR037120">
    <property type="entry name" value="Haem_peroxidase_sf_animal"/>
</dbReference>
<keyword evidence="1 5" id="KW-0479">Metal-binding</keyword>
<dbReference type="Proteomes" id="UP001281614">
    <property type="component" value="Unassembled WGS sequence"/>
</dbReference>
<dbReference type="SUPFAM" id="SSF48113">
    <property type="entry name" value="Heme-dependent peroxidases"/>
    <property type="match status" value="1"/>
</dbReference>
<evidence type="ECO:0000256" key="4">
    <source>
        <dbReference type="ARBA" id="ARBA00023004"/>
    </source>
</evidence>
<evidence type="ECO:0000256" key="2">
    <source>
        <dbReference type="ARBA" id="ARBA00022964"/>
    </source>
</evidence>
<dbReference type="CDD" id="cd20612">
    <property type="entry name" value="CYP_LDS-like_C"/>
    <property type="match status" value="1"/>
</dbReference>
<dbReference type="SUPFAM" id="SSF48264">
    <property type="entry name" value="Cytochrome P450"/>
    <property type="match status" value="1"/>
</dbReference>
<evidence type="ECO:0000313" key="7">
    <source>
        <dbReference type="EMBL" id="KAK2732977.1"/>
    </source>
</evidence>
<keyword evidence="8" id="KW-1185">Reference proteome</keyword>
<dbReference type="InterPro" id="IPR036396">
    <property type="entry name" value="Cyt_P450_sf"/>
</dbReference>
<dbReference type="GO" id="GO:0016705">
    <property type="term" value="F:oxidoreductase activity, acting on paired donors, with incorporation or reduction of molecular oxygen"/>
    <property type="evidence" value="ECO:0007669"/>
    <property type="project" value="InterPro"/>
</dbReference>
<evidence type="ECO:0000256" key="3">
    <source>
        <dbReference type="ARBA" id="ARBA00023002"/>
    </source>
</evidence>
<dbReference type="GO" id="GO:0004601">
    <property type="term" value="F:peroxidase activity"/>
    <property type="evidence" value="ECO:0007669"/>
    <property type="project" value="InterPro"/>
</dbReference>
<dbReference type="PROSITE" id="PS50292">
    <property type="entry name" value="PEROXIDASE_3"/>
    <property type="match status" value="1"/>
</dbReference>